<dbReference type="EMBL" id="QGKV02002055">
    <property type="protein sequence ID" value="KAF3498476.1"/>
    <property type="molecule type" value="Genomic_DNA"/>
</dbReference>
<organism evidence="1 2">
    <name type="scientific">Brassica cretica</name>
    <name type="common">Mustard</name>
    <dbReference type="NCBI Taxonomy" id="69181"/>
    <lineage>
        <taxon>Eukaryota</taxon>
        <taxon>Viridiplantae</taxon>
        <taxon>Streptophyta</taxon>
        <taxon>Embryophyta</taxon>
        <taxon>Tracheophyta</taxon>
        <taxon>Spermatophyta</taxon>
        <taxon>Magnoliopsida</taxon>
        <taxon>eudicotyledons</taxon>
        <taxon>Gunneridae</taxon>
        <taxon>Pentapetalae</taxon>
        <taxon>rosids</taxon>
        <taxon>malvids</taxon>
        <taxon>Brassicales</taxon>
        <taxon>Brassicaceae</taxon>
        <taxon>Brassiceae</taxon>
        <taxon>Brassica</taxon>
    </lineage>
</organism>
<dbReference type="Proteomes" id="UP000266723">
    <property type="component" value="Unassembled WGS sequence"/>
</dbReference>
<proteinExistence type="predicted"/>
<evidence type="ECO:0000313" key="2">
    <source>
        <dbReference type="Proteomes" id="UP000266723"/>
    </source>
</evidence>
<keyword evidence="2" id="KW-1185">Reference proteome</keyword>
<comment type="caution">
    <text evidence="1">The sequence shown here is derived from an EMBL/GenBank/DDBJ whole genome shotgun (WGS) entry which is preliminary data.</text>
</comment>
<evidence type="ECO:0000313" key="1">
    <source>
        <dbReference type="EMBL" id="KAF3498476.1"/>
    </source>
</evidence>
<sequence>MDGSVFLGFGWNLPMVFPFKSAVLPWRWRRVASCVVIPPADLEAGPVEAACSSDPKGVRGGGASSVVYGLTGGWRIKASVGRAVSCHRREGTPGKGCPPVLGGRTSLNPSFLGMRVCFKLAGLTLYGAPVDAAPHSDLLVPMAWSSFVSLDYEDLLTAYEWLCYLVLLVELGGLDTVHLESCGEFVLIVVKNTMSFQISVCVNSSLEEAGEPFWFPHARAVPKRNNQGSLGIMNLEHVVSSIVLHQFFRFMVKQSSLSLHTPTNAYFLTITIHPPPLHYRRQVPSSVGQFRRRSWLRVKYLSRVLLLSCYHSY</sequence>
<gene>
    <name evidence="1" type="ORF">DY000_02053770</name>
</gene>
<name>A0ABQ7ALA7_BRACR</name>
<reference evidence="1 2" key="1">
    <citation type="journal article" date="2020" name="BMC Genomics">
        <title>Intraspecific diversification of the crop wild relative Brassica cretica Lam. using demographic model selection.</title>
        <authorList>
            <person name="Kioukis A."/>
            <person name="Michalopoulou V.A."/>
            <person name="Briers L."/>
            <person name="Pirintsos S."/>
            <person name="Studholme D.J."/>
            <person name="Pavlidis P."/>
            <person name="Sarris P.F."/>
        </authorList>
    </citation>
    <scope>NUCLEOTIDE SEQUENCE [LARGE SCALE GENOMIC DNA]</scope>
    <source>
        <strain evidence="2">cv. PFS-1207/04</strain>
    </source>
</reference>
<protein>
    <submittedName>
        <fullName evidence="1">Uncharacterized protein</fullName>
    </submittedName>
</protein>
<accession>A0ABQ7ALA7</accession>